<evidence type="ECO:0000313" key="1">
    <source>
        <dbReference type="EMBL" id="VDM77768.1"/>
    </source>
</evidence>
<gene>
    <name evidence="1" type="ORF">SVUK_LOCUS12766</name>
</gene>
<evidence type="ECO:0000313" key="2">
    <source>
        <dbReference type="Proteomes" id="UP000270094"/>
    </source>
</evidence>
<dbReference type="EMBL" id="UYYB01100077">
    <property type="protein sequence ID" value="VDM77768.1"/>
    <property type="molecule type" value="Genomic_DNA"/>
</dbReference>
<organism evidence="1 2">
    <name type="scientific">Strongylus vulgaris</name>
    <name type="common">Blood worm</name>
    <dbReference type="NCBI Taxonomy" id="40348"/>
    <lineage>
        <taxon>Eukaryota</taxon>
        <taxon>Metazoa</taxon>
        <taxon>Ecdysozoa</taxon>
        <taxon>Nematoda</taxon>
        <taxon>Chromadorea</taxon>
        <taxon>Rhabditida</taxon>
        <taxon>Rhabditina</taxon>
        <taxon>Rhabditomorpha</taxon>
        <taxon>Strongyloidea</taxon>
        <taxon>Strongylidae</taxon>
        <taxon>Strongylus</taxon>
    </lineage>
</organism>
<sequence length="49" mass="5642">MWRHVDHAFVDHLKSSMITVLVVVWIYNFLTKETVAQPAIPPPEIPGRT</sequence>
<dbReference type="AlphaFoldDB" id="A0A3P7LEY0"/>
<dbReference type="Proteomes" id="UP000270094">
    <property type="component" value="Unassembled WGS sequence"/>
</dbReference>
<protein>
    <submittedName>
        <fullName evidence="1">Uncharacterized protein</fullName>
    </submittedName>
</protein>
<keyword evidence="2" id="KW-1185">Reference proteome</keyword>
<proteinExistence type="predicted"/>
<accession>A0A3P7LEY0</accession>
<name>A0A3P7LEY0_STRVU</name>
<reference evidence="1 2" key="1">
    <citation type="submission" date="2018-11" db="EMBL/GenBank/DDBJ databases">
        <authorList>
            <consortium name="Pathogen Informatics"/>
        </authorList>
    </citation>
    <scope>NUCLEOTIDE SEQUENCE [LARGE SCALE GENOMIC DNA]</scope>
</reference>